<dbReference type="Gene3D" id="3.40.50.200">
    <property type="entry name" value="Peptidase S8/S53 domain"/>
    <property type="match status" value="1"/>
</dbReference>
<dbReference type="Pfam" id="PF18962">
    <property type="entry name" value="Por_Secre_tail"/>
    <property type="match status" value="1"/>
</dbReference>
<dbReference type="PROSITE" id="PS00137">
    <property type="entry name" value="SUBTILASE_HIS"/>
    <property type="match status" value="1"/>
</dbReference>
<dbReference type="KEGG" id="mro:MROS_0972"/>
<organism evidence="10 11">
    <name type="scientific">Melioribacter roseus (strain DSM 23840 / JCM 17771 / VKM B-2668 / P3M-2)</name>
    <dbReference type="NCBI Taxonomy" id="1191523"/>
    <lineage>
        <taxon>Bacteria</taxon>
        <taxon>Pseudomonadati</taxon>
        <taxon>Ignavibacteriota</taxon>
        <taxon>Ignavibacteria</taxon>
        <taxon>Ignavibacteriales</taxon>
        <taxon>Melioribacteraceae</taxon>
        <taxon>Melioribacter</taxon>
    </lineage>
</organism>
<dbReference type="InterPro" id="IPR022398">
    <property type="entry name" value="Peptidase_S8_His-AS"/>
</dbReference>
<evidence type="ECO:0000259" key="7">
    <source>
        <dbReference type="Pfam" id="PF00082"/>
    </source>
</evidence>
<dbReference type="PROSITE" id="PS00138">
    <property type="entry name" value="SUBTILASE_SER"/>
    <property type="match status" value="1"/>
</dbReference>
<feature type="active site" description="Charge relay system" evidence="5 6">
    <location>
        <position position="364"/>
    </location>
</feature>
<dbReference type="InterPro" id="IPR054399">
    <property type="entry name" value="Fervidolysin-like_N_prodom"/>
</dbReference>
<gene>
    <name evidence="10" type="ordered locus">MROS_0972</name>
</gene>
<dbReference type="InterPro" id="IPR023828">
    <property type="entry name" value="Peptidase_S8_Ser-AS"/>
</dbReference>
<dbReference type="InterPro" id="IPR011050">
    <property type="entry name" value="Pectin_lyase_fold/virulence"/>
</dbReference>
<evidence type="ECO:0000256" key="2">
    <source>
        <dbReference type="ARBA" id="ARBA00022670"/>
    </source>
</evidence>
<feature type="active site" description="Charge relay system" evidence="5 6">
    <location>
        <position position="167"/>
    </location>
</feature>
<dbReference type="GO" id="GO:0006508">
    <property type="term" value="P:proteolysis"/>
    <property type="evidence" value="ECO:0007669"/>
    <property type="project" value="UniProtKB-KW"/>
</dbReference>
<dbReference type="InterPro" id="IPR015500">
    <property type="entry name" value="Peptidase_S8_subtilisin-rel"/>
</dbReference>
<keyword evidence="2 6" id="KW-0645">Protease</keyword>
<evidence type="ECO:0000256" key="5">
    <source>
        <dbReference type="PIRSR" id="PIRSR615500-1"/>
    </source>
</evidence>
<dbReference type="PANTHER" id="PTHR43806">
    <property type="entry name" value="PEPTIDASE S8"/>
    <property type="match status" value="1"/>
</dbReference>
<comment type="similarity">
    <text evidence="1 6">Belongs to the peptidase S8 family.</text>
</comment>
<keyword evidence="11" id="KW-1185">Reference proteome</keyword>
<dbReference type="SUPFAM" id="SSF52743">
    <property type="entry name" value="Subtilisin-like"/>
    <property type="match status" value="1"/>
</dbReference>
<feature type="domain" description="Fervidolysin-like N-terminal prodomain" evidence="9">
    <location>
        <begin position="7"/>
        <end position="68"/>
    </location>
</feature>
<dbReference type="Pfam" id="PF00082">
    <property type="entry name" value="Peptidase_S8"/>
    <property type="match status" value="1"/>
</dbReference>
<dbReference type="InterPro" id="IPR000209">
    <property type="entry name" value="Peptidase_S8/S53_dom"/>
</dbReference>
<keyword evidence="3 6" id="KW-0378">Hydrolase</keyword>
<dbReference type="OrthoDB" id="9798386at2"/>
<evidence type="ECO:0000259" key="9">
    <source>
        <dbReference type="Pfam" id="PF22148"/>
    </source>
</evidence>
<dbReference type="SUPFAM" id="SSF51126">
    <property type="entry name" value="Pectin lyase-like"/>
    <property type="match status" value="1"/>
</dbReference>
<evidence type="ECO:0000313" key="10">
    <source>
        <dbReference type="EMBL" id="AFN74213.1"/>
    </source>
</evidence>
<feature type="active site" description="Charge relay system" evidence="5 6">
    <location>
        <position position="126"/>
    </location>
</feature>
<sequence>MAGGVGIKLKKGANVSDLSPVLDKFNAKIIQDFDKQGVGWIEFPDSITVMTVISELQKSEIVEIAEPNFIGRAHLLPNDEYFNDYQWALRNTGQVPPGGTSGADISITEAWDITTGNPDVLIAVLDGGIPMQNGSLSHPDLDNTNKFLLGEDCTSDPDNIVRDYYGHGTHVAGIIGAEANNSEGIVGVVWNCKLLIVQVFQDNYFTTQYFYDAVHSAVDYAQNHNYRLVINFSGGWWSEPELIDYAIEYADSYNVTIVASVGNRAQPNAVDWPAAYSSSYDNVIAVSATDHNDEFATMYSNAGPEVNVSAPGGWGWYEDENNDWIYDGQSNDGKNIYSTFPNYSFNLQYGTDATQEYGYLAGTSMAAPHVSGVAGLILSINPDLTPSQIRSILQQTADNLGDTGFDNYYGYGRINAYKALKYTLENYGGTLSGNVTFTEDLTIASGKLLTIEPGTTVNFASGTQLIVHGRIVAEDATFQPVSGAAWKGILIDGSTASSFDNCTITGCTQDYNSYGLILGGYNSVSHEVYDCYIEGSAAAVWIKGDSDPIINNSYLKASGSANVILSTDNSDGKINNCKLYSSGSSVVHGHMNMNSATPSYNYPSDGLNIIDGSNFASAGSSIYVSGGYPYFLYGYNTIPSRQMLYQYSNYSGSSRDARYNYWGGSAPAVEGTVNYTPYLTTPHANVGPDWTLSKKSFNNKAVDENNPLADAWKEYFNKNYTKSKEMAKALFQSRNTEEQSCEILFLWMKSAMREGTLKEEENTLLSINKDNSIYELTRYESLRWLSKLAVSRGEFKKAEEYALSIPNTSLMGREILFDVASEIMNKWGDIEKAESILDKLTERYDDNETYKEKQFVIGLYNKKNIYSRPNKKEENQNIENISNLVSLSEAYPNPFNPTTVISYSIPNDSKVTLKVFDILGREVTTLVNEVKPAGTYQVNFNGNNLSSGIYIYSLITDKQIITKKMLLIK</sequence>
<protein>
    <submittedName>
        <fullName evidence="10">Peptidase S8 and S53 subtilisin kexin sedolisin</fullName>
    </submittedName>
</protein>
<dbReference type="InterPro" id="IPR050131">
    <property type="entry name" value="Peptidase_S8_subtilisin-like"/>
</dbReference>
<dbReference type="PROSITE" id="PS51892">
    <property type="entry name" value="SUBTILASE"/>
    <property type="match status" value="1"/>
</dbReference>
<feature type="domain" description="Peptidase S8/S53" evidence="7">
    <location>
        <begin position="119"/>
        <end position="412"/>
    </location>
</feature>
<evidence type="ECO:0000256" key="1">
    <source>
        <dbReference type="ARBA" id="ARBA00011073"/>
    </source>
</evidence>
<evidence type="ECO:0000256" key="4">
    <source>
        <dbReference type="ARBA" id="ARBA00022825"/>
    </source>
</evidence>
<accession>I6ZYV9</accession>
<dbReference type="PANTHER" id="PTHR43806:SF11">
    <property type="entry name" value="CEREVISIN-RELATED"/>
    <property type="match status" value="1"/>
</dbReference>
<dbReference type="Proteomes" id="UP000009011">
    <property type="component" value="Chromosome"/>
</dbReference>
<dbReference type="InterPro" id="IPR036852">
    <property type="entry name" value="Peptidase_S8/S53_dom_sf"/>
</dbReference>
<dbReference type="HOGENOM" id="CLU_009781_0_0_10"/>
<dbReference type="NCBIfam" id="TIGR04183">
    <property type="entry name" value="Por_Secre_tail"/>
    <property type="match status" value="1"/>
</dbReference>
<dbReference type="PRINTS" id="PR00723">
    <property type="entry name" value="SUBTILISIN"/>
</dbReference>
<dbReference type="eggNOG" id="COG1404">
    <property type="taxonomic scope" value="Bacteria"/>
</dbReference>
<evidence type="ECO:0000256" key="3">
    <source>
        <dbReference type="ARBA" id="ARBA00022801"/>
    </source>
</evidence>
<dbReference type="InterPro" id="IPR026444">
    <property type="entry name" value="Secre_tail"/>
</dbReference>
<name>I6ZYV9_MELRP</name>
<evidence type="ECO:0000259" key="8">
    <source>
        <dbReference type="Pfam" id="PF18962"/>
    </source>
</evidence>
<proteinExistence type="inferred from homology"/>
<keyword evidence="4 6" id="KW-0720">Serine protease</keyword>
<evidence type="ECO:0000256" key="6">
    <source>
        <dbReference type="PROSITE-ProRule" id="PRU01240"/>
    </source>
</evidence>
<feature type="domain" description="Secretion system C-terminal sorting" evidence="8">
    <location>
        <begin position="891"/>
        <end position="965"/>
    </location>
</feature>
<dbReference type="Gene3D" id="2.60.40.4070">
    <property type="match status" value="1"/>
</dbReference>
<dbReference type="STRING" id="1191523.MROS_0972"/>
<dbReference type="PATRIC" id="fig|1191523.3.peg.1026"/>
<dbReference type="AlphaFoldDB" id="I6ZYV9"/>
<dbReference type="Pfam" id="PF22148">
    <property type="entry name" value="Fervidolysin_NPro-like"/>
    <property type="match status" value="1"/>
</dbReference>
<evidence type="ECO:0000313" key="11">
    <source>
        <dbReference type="Proteomes" id="UP000009011"/>
    </source>
</evidence>
<reference evidence="10 11" key="1">
    <citation type="journal article" date="2013" name="PLoS ONE">
        <title>Genomic analysis of Melioribacter roseus, facultatively anaerobic organotrophic bacterium representing a novel deep lineage within Bacteriodetes/Chlorobi group.</title>
        <authorList>
            <person name="Kadnikov V.V."/>
            <person name="Mardanov A.V."/>
            <person name="Podosokorskaya O.A."/>
            <person name="Gavrilov S.N."/>
            <person name="Kublanov I.V."/>
            <person name="Beletsky A.V."/>
            <person name="Bonch-Osmolovskaya E.A."/>
            <person name="Ravin N.V."/>
        </authorList>
    </citation>
    <scope>NUCLEOTIDE SEQUENCE [LARGE SCALE GENOMIC DNA]</scope>
    <source>
        <strain evidence="11">JCM 17771 / P3M-2</strain>
    </source>
</reference>
<dbReference type="GO" id="GO:0004252">
    <property type="term" value="F:serine-type endopeptidase activity"/>
    <property type="evidence" value="ECO:0007669"/>
    <property type="project" value="UniProtKB-UniRule"/>
</dbReference>
<dbReference type="EMBL" id="CP003557">
    <property type="protein sequence ID" value="AFN74213.1"/>
    <property type="molecule type" value="Genomic_DNA"/>
</dbReference>